<dbReference type="InterPro" id="IPR000792">
    <property type="entry name" value="Tscrpt_reg_LuxR_C"/>
</dbReference>
<keyword evidence="5" id="KW-1133">Transmembrane helix</keyword>
<accession>A0A1T5ATJ8</accession>
<feature type="coiled-coil region" evidence="4">
    <location>
        <begin position="371"/>
        <end position="433"/>
    </location>
</feature>
<feature type="transmembrane region" description="Helical" evidence="5">
    <location>
        <begin position="265"/>
        <end position="283"/>
    </location>
</feature>
<feature type="transmembrane region" description="Helical" evidence="5">
    <location>
        <begin position="354"/>
        <end position="373"/>
    </location>
</feature>
<keyword evidence="1" id="KW-0805">Transcription regulation</keyword>
<feature type="transmembrane region" description="Helical" evidence="5">
    <location>
        <begin position="314"/>
        <end position="334"/>
    </location>
</feature>
<keyword evidence="3" id="KW-0804">Transcription</keyword>
<dbReference type="Pfam" id="PF00196">
    <property type="entry name" value="GerE"/>
    <property type="match status" value="1"/>
</dbReference>
<protein>
    <submittedName>
        <fullName evidence="7">7TM diverse intracellular signalling</fullName>
    </submittedName>
</protein>
<feature type="transmembrane region" description="Helical" evidence="5">
    <location>
        <begin position="198"/>
        <end position="214"/>
    </location>
</feature>
<feature type="transmembrane region" description="Helical" evidence="5">
    <location>
        <begin position="18"/>
        <end position="40"/>
    </location>
</feature>
<keyword evidence="5" id="KW-0812">Transmembrane</keyword>
<dbReference type="Pfam" id="PF07695">
    <property type="entry name" value="7TMR-DISM_7TM"/>
    <property type="match status" value="1"/>
</dbReference>
<feature type="transmembrane region" description="Helical" evidence="5">
    <location>
        <begin position="234"/>
        <end position="253"/>
    </location>
</feature>
<keyword evidence="8" id="KW-1185">Reference proteome</keyword>
<dbReference type="PRINTS" id="PR00038">
    <property type="entry name" value="HTHLUXR"/>
</dbReference>
<feature type="domain" description="HTH luxR-type" evidence="6">
    <location>
        <begin position="422"/>
        <end position="487"/>
    </location>
</feature>
<reference evidence="7 8" key="1">
    <citation type="submission" date="2017-02" db="EMBL/GenBank/DDBJ databases">
        <authorList>
            <person name="Peterson S.W."/>
        </authorList>
    </citation>
    <scope>NUCLEOTIDE SEQUENCE [LARGE SCALE GENOMIC DNA]</scope>
    <source>
        <strain evidence="7 8">DSM 22899</strain>
    </source>
</reference>
<sequence>MKILILPCTSSYHMTRHLYLLITGIVLCIVSIPCGAQVHAPGSATPSPDRLEFVPMDNHPELFIAQDSLGSTWIRGTVPASLRGVPAVFRIPSARIHDYRLYLLQGGQLTRIPRDTGSPSSPFRARFPQYEFISHDSVFYLEVKDHTPQLLEVEFSERSRFAVAESFNLLGIGLYYGLALMSLIFNLVFYLVFRDMRFITYCLLLLTTFVSFFYEDGMFYYFSNGRWTMDYLIVLNSAVTSIVSVPFTFYFLDLQATFRRLKGRFFAWAAMLLLSVLVYTLTGSLAICIFVYTLCFLAPAICLYLAARRFQKDVYARFLLLSFGMVVLTGLLYVLHTRVDATAFRGFGVHTFRVVSALEIIAISFAIIFRVRALQHENERYRQELDNYLKALEVKAADNHYQQAFLANHTPAMATKQQLADELRAQYALTERETEVLLCIWDGLTNKEIAERLFITLSTAKYHISNLYVKLDVRNRNQVQVLAKGVAG</sequence>
<dbReference type="GO" id="GO:0003677">
    <property type="term" value="F:DNA binding"/>
    <property type="evidence" value="ECO:0007669"/>
    <property type="project" value="UniProtKB-KW"/>
</dbReference>
<evidence type="ECO:0000313" key="8">
    <source>
        <dbReference type="Proteomes" id="UP000190541"/>
    </source>
</evidence>
<evidence type="ECO:0000256" key="3">
    <source>
        <dbReference type="ARBA" id="ARBA00023163"/>
    </source>
</evidence>
<dbReference type="SMART" id="SM00421">
    <property type="entry name" value="HTH_LUXR"/>
    <property type="match status" value="1"/>
</dbReference>
<dbReference type="EMBL" id="FUYS01000002">
    <property type="protein sequence ID" value="SKB38352.1"/>
    <property type="molecule type" value="Genomic_DNA"/>
</dbReference>
<dbReference type="RefSeq" id="WP_176146103.1">
    <property type="nucleotide sequence ID" value="NZ_FUYS01000002.1"/>
</dbReference>
<dbReference type="InterPro" id="IPR036388">
    <property type="entry name" value="WH-like_DNA-bd_sf"/>
</dbReference>
<proteinExistence type="predicted"/>
<keyword evidence="5" id="KW-0472">Membrane</keyword>
<keyword evidence="4" id="KW-0175">Coiled coil</keyword>
<dbReference type="InterPro" id="IPR016032">
    <property type="entry name" value="Sig_transdc_resp-reg_C-effctor"/>
</dbReference>
<dbReference type="GO" id="GO:0006355">
    <property type="term" value="P:regulation of DNA-templated transcription"/>
    <property type="evidence" value="ECO:0007669"/>
    <property type="project" value="InterPro"/>
</dbReference>
<evidence type="ECO:0000259" key="6">
    <source>
        <dbReference type="PROSITE" id="PS50043"/>
    </source>
</evidence>
<dbReference type="PANTHER" id="PTHR44688">
    <property type="entry name" value="DNA-BINDING TRANSCRIPTIONAL ACTIVATOR DEVR_DOSR"/>
    <property type="match status" value="1"/>
</dbReference>
<keyword evidence="2" id="KW-0238">DNA-binding</keyword>
<dbReference type="AlphaFoldDB" id="A0A1T5ATJ8"/>
<dbReference type="PANTHER" id="PTHR44688:SF16">
    <property type="entry name" value="DNA-BINDING TRANSCRIPTIONAL ACTIVATOR DEVR_DOSR"/>
    <property type="match status" value="1"/>
</dbReference>
<evidence type="ECO:0000313" key="7">
    <source>
        <dbReference type="EMBL" id="SKB38352.1"/>
    </source>
</evidence>
<evidence type="ECO:0000256" key="4">
    <source>
        <dbReference type="SAM" id="Coils"/>
    </source>
</evidence>
<organism evidence="7 8">
    <name type="scientific">Parapedobacter luteus</name>
    <dbReference type="NCBI Taxonomy" id="623280"/>
    <lineage>
        <taxon>Bacteria</taxon>
        <taxon>Pseudomonadati</taxon>
        <taxon>Bacteroidota</taxon>
        <taxon>Sphingobacteriia</taxon>
        <taxon>Sphingobacteriales</taxon>
        <taxon>Sphingobacteriaceae</taxon>
        <taxon>Parapedobacter</taxon>
    </lineage>
</organism>
<dbReference type="Gene3D" id="1.10.10.10">
    <property type="entry name" value="Winged helix-like DNA-binding domain superfamily/Winged helix DNA-binding domain"/>
    <property type="match status" value="1"/>
</dbReference>
<dbReference type="InterPro" id="IPR011623">
    <property type="entry name" value="7TMR_DISM_rcpt_extracell_dom1"/>
</dbReference>
<dbReference type="PROSITE" id="PS50043">
    <property type="entry name" value="HTH_LUXR_2"/>
    <property type="match status" value="1"/>
</dbReference>
<evidence type="ECO:0000256" key="5">
    <source>
        <dbReference type="SAM" id="Phobius"/>
    </source>
</evidence>
<evidence type="ECO:0000256" key="2">
    <source>
        <dbReference type="ARBA" id="ARBA00023125"/>
    </source>
</evidence>
<feature type="transmembrane region" description="Helical" evidence="5">
    <location>
        <begin position="289"/>
        <end position="307"/>
    </location>
</feature>
<name>A0A1T5ATJ8_9SPHI</name>
<dbReference type="STRING" id="623280.SAMN05660226_01059"/>
<feature type="transmembrane region" description="Helical" evidence="5">
    <location>
        <begin position="174"/>
        <end position="193"/>
    </location>
</feature>
<evidence type="ECO:0000256" key="1">
    <source>
        <dbReference type="ARBA" id="ARBA00023015"/>
    </source>
</evidence>
<gene>
    <name evidence="7" type="ORF">SAMN05660226_01059</name>
</gene>
<dbReference type="SUPFAM" id="SSF46894">
    <property type="entry name" value="C-terminal effector domain of the bipartite response regulators"/>
    <property type="match status" value="1"/>
</dbReference>
<dbReference type="Proteomes" id="UP000190541">
    <property type="component" value="Unassembled WGS sequence"/>
</dbReference>
<dbReference type="CDD" id="cd06170">
    <property type="entry name" value="LuxR_C_like"/>
    <property type="match status" value="1"/>
</dbReference>